<dbReference type="Pfam" id="PF24463">
    <property type="entry name" value="DUF7577"/>
    <property type="match status" value="1"/>
</dbReference>
<evidence type="ECO:0000313" key="5">
    <source>
        <dbReference type="Proteomes" id="UP001208186"/>
    </source>
</evidence>
<dbReference type="Proteomes" id="UP001208186">
    <property type="component" value="Unassembled WGS sequence"/>
</dbReference>
<dbReference type="AlphaFoldDB" id="A0AAE3LGC7"/>
<comment type="caution">
    <text evidence="4">The sequence shown here is derived from an EMBL/GenBank/DDBJ whole genome shotgun (WGS) entry which is preliminary data.</text>
</comment>
<evidence type="ECO:0000259" key="2">
    <source>
        <dbReference type="Pfam" id="PF24463"/>
    </source>
</evidence>
<evidence type="ECO:0000313" key="6">
    <source>
        <dbReference type="Proteomes" id="UP001209746"/>
    </source>
</evidence>
<dbReference type="Proteomes" id="UP001209746">
    <property type="component" value="Unassembled WGS sequence"/>
</dbReference>
<keyword evidence="1" id="KW-0812">Transmembrane</keyword>
<evidence type="ECO:0000313" key="3">
    <source>
        <dbReference type="EMBL" id="MCU4719278.1"/>
    </source>
</evidence>
<accession>A0AAE3LGC7</accession>
<evidence type="ECO:0000256" key="1">
    <source>
        <dbReference type="SAM" id="Phobius"/>
    </source>
</evidence>
<organism evidence="4 6">
    <name type="scientific">Halapricum hydrolyticum</name>
    <dbReference type="NCBI Taxonomy" id="2979991"/>
    <lineage>
        <taxon>Archaea</taxon>
        <taxon>Methanobacteriati</taxon>
        <taxon>Methanobacteriota</taxon>
        <taxon>Stenosarchaea group</taxon>
        <taxon>Halobacteria</taxon>
        <taxon>Halobacteriales</taxon>
        <taxon>Haloarculaceae</taxon>
        <taxon>Halapricum</taxon>
    </lineage>
</organism>
<feature type="transmembrane region" description="Helical" evidence="1">
    <location>
        <begin position="6"/>
        <end position="28"/>
    </location>
</feature>
<proteinExistence type="predicted"/>
<feature type="domain" description="DUF7577" evidence="2">
    <location>
        <begin position="53"/>
        <end position="78"/>
    </location>
</feature>
<evidence type="ECO:0000313" key="4">
    <source>
        <dbReference type="EMBL" id="MCU4728537.1"/>
    </source>
</evidence>
<keyword evidence="1" id="KW-0472">Membrane</keyword>
<keyword evidence="5" id="KW-1185">Reference proteome</keyword>
<dbReference type="RefSeq" id="WP_315910026.1">
    <property type="nucleotide sequence ID" value="NZ_JAOPKC010000024.1"/>
</dbReference>
<dbReference type="EMBL" id="JAOPKD010000031">
    <property type="protein sequence ID" value="MCU4728537.1"/>
    <property type="molecule type" value="Genomic_DNA"/>
</dbReference>
<reference evidence="4" key="1">
    <citation type="submission" date="2023-02" db="EMBL/GenBank/DDBJ databases">
        <title>Enrichment on poylsaccharides allowed isolation of novel metabolic and taxonomic groups of Haloarchaea.</title>
        <authorList>
            <person name="Sorokin D.Y."/>
            <person name="Elcheninov A.G."/>
            <person name="Khizhniak T.V."/>
            <person name="Kolganova T.V."/>
            <person name="Kublanov I.V."/>
        </authorList>
    </citation>
    <scope>NUCLEOTIDE SEQUENCE</scope>
    <source>
        <strain evidence="3 5">HArc-curdl5-1</strain>
        <strain evidence="4">HArc-curdl7</strain>
    </source>
</reference>
<keyword evidence="1" id="KW-1133">Transmembrane helix</keyword>
<dbReference type="EMBL" id="JAOPKC010000024">
    <property type="protein sequence ID" value="MCU4719278.1"/>
    <property type="molecule type" value="Genomic_DNA"/>
</dbReference>
<gene>
    <name evidence="4" type="ORF">OB914_16430</name>
    <name evidence="3" type="ORF">OB916_14595</name>
</gene>
<protein>
    <recommendedName>
        <fullName evidence="2">DUF7577 domain-containing protein</fullName>
    </recommendedName>
</protein>
<dbReference type="InterPro" id="IPR055999">
    <property type="entry name" value="DUF7577"/>
</dbReference>
<name>A0AAE3LGC7_9EURY</name>
<sequence>MVPWEPLVVYVLILIGAALLGWLPFYVLDRISIVDRIDVAEAHRRREAATDSTVICLRCGRPNEREYAFCRSCGGKLPTDQE</sequence>